<dbReference type="Gene3D" id="1.10.10.60">
    <property type="entry name" value="Homeodomain-like"/>
    <property type="match status" value="2"/>
</dbReference>
<evidence type="ECO:0000259" key="4">
    <source>
        <dbReference type="PROSITE" id="PS01124"/>
    </source>
</evidence>
<keyword evidence="2" id="KW-0238">DNA-binding</keyword>
<evidence type="ECO:0000256" key="2">
    <source>
        <dbReference type="ARBA" id="ARBA00023125"/>
    </source>
</evidence>
<evidence type="ECO:0000313" key="6">
    <source>
        <dbReference type="Proteomes" id="UP001207626"/>
    </source>
</evidence>
<keyword evidence="6" id="KW-1185">Reference proteome</keyword>
<evidence type="ECO:0000313" key="5">
    <source>
        <dbReference type="EMBL" id="MCY9521176.1"/>
    </source>
</evidence>
<sequence>MMEFIGIAKQFLILFGKERNEQVHRHYSIQLLIPTGQMELNGQVTAAQVLVNSNVKHIAYGNDDILSFLINPESNYGQRLKHTYFKRNNFVFFNFPRLVEQVKTIHEMVKDKEKLQRWIEMVLEQFVTETPSNQQLDGRVTDVVHYIQSADLGHLQFDDVVGSVYLSKSRLTHLFKDEMGISLMRYLTWTKLLRASKALIFSERTITEVAHKYGFADAAHLSREFKENFGFSPKRILLKKQEDDCLVHVLKMQPW</sequence>
<reference evidence="5 6" key="1">
    <citation type="submission" date="2022-05" db="EMBL/GenBank/DDBJ databases">
        <title>Genome Sequencing of Bee-Associated Microbes.</title>
        <authorList>
            <person name="Dunlap C."/>
        </authorList>
    </citation>
    <scope>NUCLEOTIDE SEQUENCE [LARGE SCALE GENOMIC DNA]</scope>
    <source>
        <strain evidence="5 6">NRRL NRS-1438</strain>
    </source>
</reference>
<dbReference type="RefSeq" id="WP_087434240.1">
    <property type="nucleotide sequence ID" value="NZ_JAMDLV010000007.1"/>
</dbReference>
<proteinExistence type="predicted"/>
<dbReference type="EMBL" id="JAMDLW010000021">
    <property type="protein sequence ID" value="MCY9521176.1"/>
    <property type="molecule type" value="Genomic_DNA"/>
</dbReference>
<dbReference type="InterPro" id="IPR009057">
    <property type="entry name" value="Homeodomain-like_sf"/>
</dbReference>
<keyword evidence="1" id="KW-0805">Transcription regulation</keyword>
<name>A0ABT4DYX5_9BACL</name>
<dbReference type="InterPro" id="IPR018062">
    <property type="entry name" value="HTH_AraC-typ_CS"/>
</dbReference>
<dbReference type="PROSITE" id="PS00041">
    <property type="entry name" value="HTH_ARAC_FAMILY_1"/>
    <property type="match status" value="1"/>
</dbReference>
<feature type="domain" description="HTH araC/xylS-type" evidence="4">
    <location>
        <begin position="141"/>
        <end position="239"/>
    </location>
</feature>
<dbReference type="PROSITE" id="PS01124">
    <property type="entry name" value="HTH_ARAC_FAMILY_2"/>
    <property type="match status" value="1"/>
</dbReference>
<evidence type="ECO:0000256" key="1">
    <source>
        <dbReference type="ARBA" id="ARBA00023015"/>
    </source>
</evidence>
<dbReference type="PANTHER" id="PTHR43280:SF2">
    <property type="entry name" value="HTH-TYPE TRANSCRIPTIONAL REGULATOR EXSA"/>
    <property type="match status" value="1"/>
</dbReference>
<evidence type="ECO:0000256" key="3">
    <source>
        <dbReference type="ARBA" id="ARBA00023163"/>
    </source>
</evidence>
<keyword evidence="3" id="KW-0804">Transcription</keyword>
<organism evidence="5 6">
    <name type="scientific">Paenibacillus apiarius</name>
    <dbReference type="NCBI Taxonomy" id="46240"/>
    <lineage>
        <taxon>Bacteria</taxon>
        <taxon>Bacillati</taxon>
        <taxon>Bacillota</taxon>
        <taxon>Bacilli</taxon>
        <taxon>Bacillales</taxon>
        <taxon>Paenibacillaceae</taxon>
        <taxon>Paenibacillus</taxon>
    </lineage>
</organism>
<gene>
    <name evidence="5" type="ORF">M5X09_16110</name>
</gene>
<dbReference type="Proteomes" id="UP001207626">
    <property type="component" value="Unassembled WGS sequence"/>
</dbReference>
<comment type="caution">
    <text evidence="5">The sequence shown here is derived from an EMBL/GenBank/DDBJ whole genome shotgun (WGS) entry which is preliminary data.</text>
</comment>
<accession>A0ABT4DYX5</accession>
<dbReference type="PANTHER" id="PTHR43280">
    <property type="entry name" value="ARAC-FAMILY TRANSCRIPTIONAL REGULATOR"/>
    <property type="match status" value="1"/>
</dbReference>
<dbReference type="Pfam" id="PF12833">
    <property type="entry name" value="HTH_18"/>
    <property type="match status" value="1"/>
</dbReference>
<protein>
    <submittedName>
        <fullName evidence="5">Helix-turn-helix transcriptional regulator</fullName>
    </submittedName>
</protein>
<dbReference type="InterPro" id="IPR018060">
    <property type="entry name" value="HTH_AraC"/>
</dbReference>
<dbReference type="SMART" id="SM00342">
    <property type="entry name" value="HTH_ARAC"/>
    <property type="match status" value="1"/>
</dbReference>
<dbReference type="SUPFAM" id="SSF46689">
    <property type="entry name" value="Homeodomain-like"/>
    <property type="match status" value="1"/>
</dbReference>